<dbReference type="EMBL" id="JBETME010000004">
    <property type="protein sequence ID" value="MES4991012.1"/>
    <property type="molecule type" value="Genomic_DNA"/>
</dbReference>
<evidence type="ECO:0000313" key="2">
    <source>
        <dbReference type="EMBL" id="MES4991012.1"/>
    </source>
</evidence>
<organism evidence="2 3">
    <name type="scientific">Agrobacterium radiobacter</name>
    <dbReference type="NCBI Taxonomy" id="362"/>
    <lineage>
        <taxon>Bacteria</taxon>
        <taxon>Pseudomonadati</taxon>
        <taxon>Pseudomonadota</taxon>
        <taxon>Alphaproteobacteria</taxon>
        <taxon>Hyphomicrobiales</taxon>
        <taxon>Rhizobiaceae</taxon>
        <taxon>Rhizobium/Agrobacterium group</taxon>
        <taxon>Agrobacterium</taxon>
        <taxon>Agrobacterium tumefaciens complex</taxon>
    </lineage>
</organism>
<comment type="caution">
    <text evidence="2">The sequence shown here is derived from an EMBL/GenBank/DDBJ whole genome shotgun (WGS) entry which is preliminary data.</text>
</comment>
<dbReference type="AlphaFoldDB" id="A0ABD5LNT8"/>
<proteinExistence type="predicted"/>
<sequence>MKLKLLIGLSGNEYSLAPGDEYDFPDGEAGRLIAAGYAVKVDEPADTATTTRRRGRANVVSSEGDGAND</sequence>
<evidence type="ECO:0000313" key="3">
    <source>
        <dbReference type="Proteomes" id="UP001438189"/>
    </source>
</evidence>
<accession>A0ABD5LNT8</accession>
<evidence type="ECO:0000256" key="1">
    <source>
        <dbReference type="SAM" id="MobiDB-lite"/>
    </source>
</evidence>
<name>A0ABD5LNT8_AGRRD</name>
<dbReference type="Proteomes" id="UP001438189">
    <property type="component" value="Unassembled WGS sequence"/>
</dbReference>
<feature type="region of interest" description="Disordered" evidence="1">
    <location>
        <begin position="45"/>
        <end position="69"/>
    </location>
</feature>
<gene>
    <name evidence="2" type="ORF">ABVB70_11770</name>
</gene>
<protein>
    <submittedName>
        <fullName evidence="2">Uncharacterized protein</fullName>
    </submittedName>
</protein>
<reference evidence="2 3" key="1">
    <citation type="submission" date="2024-06" db="EMBL/GenBank/DDBJ databases">
        <title>Genome sequencing of Agrobacterium spp. from tobacco in Serbia.</title>
        <authorList>
            <person name="Ilicic R.J."/>
            <person name="Studholme D.J."/>
            <person name="Jelusic A."/>
            <person name="Barac G."/>
            <person name="Bagi F."/>
            <person name="Popovic Milovanovic T."/>
        </authorList>
    </citation>
    <scope>NUCLEOTIDE SEQUENCE [LARGE SCALE GENOMIC DNA]</scope>
    <source>
        <strain evidence="2 3">DA1</strain>
    </source>
</reference>
<dbReference type="RefSeq" id="WP_353574303.1">
    <property type="nucleotide sequence ID" value="NZ_JBETME010000004.1"/>
</dbReference>